<evidence type="ECO:0000256" key="1">
    <source>
        <dbReference type="SAM" id="MobiDB-lite"/>
    </source>
</evidence>
<evidence type="ECO:0000313" key="3">
    <source>
        <dbReference type="Proteomes" id="UP000053144"/>
    </source>
</evidence>
<organism evidence="2 3">
    <name type="scientific">Phaseolus angularis</name>
    <name type="common">Azuki bean</name>
    <name type="synonym">Vigna angularis</name>
    <dbReference type="NCBI Taxonomy" id="3914"/>
    <lineage>
        <taxon>Eukaryota</taxon>
        <taxon>Viridiplantae</taxon>
        <taxon>Streptophyta</taxon>
        <taxon>Embryophyta</taxon>
        <taxon>Tracheophyta</taxon>
        <taxon>Spermatophyta</taxon>
        <taxon>Magnoliopsida</taxon>
        <taxon>eudicotyledons</taxon>
        <taxon>Gunneridae</taxon>
        <taxon>Pentapetalae</taxon>
        <taxon>rosids</taxon>
        <taxon>fabids</taxon>
        <taxon>Fabales</taxon>
        <taxon>Fabaceae</taxon>
        <taxon>Papilionoideae</taxon>
        <taxon>50 kb inversion clade</taxon>
        <taxon>NPAAA clade</taxon>
        <taxon>indigoferoid/millettioid clade</taxon>
        <taxon>Phaseoleae</taxon>
        <taxon>Vigna</taxon>
    </lineage>
</organism>
<sequence length="57" mass="5983">MWAILGLGVGKCRKAWKDLQPSATHTTTASGRRDVAAAESWEGGRQGSHGDTAEKSG</sequence>
<dbReference type="AlphaFoldDB" id="A0A0L9UET4"/>
<feature type="region of interest" description="Disordered" evidence="1">
    <location>
        <begin position="21"/>
        <end position="57"/>
    </location>
</feature>
<gene>
    <name evidence="2" type="ORF">LR48_Vigan04g144600</name>
</gene>
<evidence type="ECO:0000313" key="2">
    <source>
        <dbReference type="EMBL" id="KOM41248.1"/>
    </source>
</evidence>
<feature type="compositionally biased region" description="Polar residues" evidence="1">
    <location>
        <begin position="21"/>
        <end position="30"/>
    </location>
</feature>
<dbReference type="EMBL" id="CM003374">
    <property type="protein sequence ID" value="KOM41248.1"/>
    <property type="molecule type" value="Genomic_DNA"/>
</dbReference>
<protein>
    <submittedName>
        <fullName evidence="2">Uncharacterized protein</fullName>
    </submittedName>
</protein>
<name>A0A0L9UET4_PHAAN</name>
<accession>A0A0L9UET4</accession>
<proteinExistence type="predicted"/>
<dbReference type="Proteomes" id="UP000053144">
    <property type="component" value="Chromosome 4"/>
</dbReference>
<dbReference type="Gramene" id="KOM41248">
    <property type="protein sequence ID" value="KOM41248"/>
    <property type="gene ID" value="LR48_Vigan04g144600"/>
</dbReference>
<reference evidence="3" key="1">
    <citation type="journal article" date="2015" name="Proc. Natl. Acad. Sci. U.S.A.">
        <title>Genome sequencing of adzuki bean (Vigna angularis) provides insight into high starch and low fat accumulation and domestication.</title>
        <authorList>
            <person name="Yang K."/>
            <person name="Tian Z."/>
            <person name="Chen C."/>
            <person name="Luo L."/>
            <person name="Zhao B."/>
            <person name="Wang Z."/>
            <person name="Yu L."/>
            <person name="Li Y."/>
            <person name="Sun Y."/>
            <person name="Li W."/>
            <person name="Chen Y."/>
            <person name="Li Y."/>
            <person name="Zhang Y."/>
            <person name="Ai D."/>
            <person name="Zhao J."/>
            <person name="Shang C."/>
            <person name="Ma Y."/>
            <person name="Wu B."/>
            <person name="Wang M."/>
            <person name="Gao L."/>
            <person name="Sun D."/>
            <person name="Zhang P."/>
            <person name="Guo F."/>
            <person name="Wang W."/>
            <person name="Li Y."/>
            <person name="Wang J."/>
            <person name="Varshney R.K."/>
            <person name="Wang J."/>
            <person name="Ling H.Q."/>
            <person name="Wan P."/>
        </authorList>
    </citation>
    <scope>NUCLEOTIDE SEQUENCE</scope>
    <source>
        <strain evidence="3">cv. Jingnong 6</strain>
    </source>
</reference>